<accession>A0A0S2DEQ9</accession>
<dbReference type="RefSeq" id="WP_057946928.1">
    <property type="nucleotide sequence ID" value="NZ_CP110813.1"/>
</dbReference>
<evidence type="ECO:0000313" key="2">
    <source>
        <dbReference type="Proteomes" id="UP000061569"/>
    </source>
</evidence>
<evidence type="ECO:0000313" key="1">
    <source>
        <dbReference type="EMBL" id="ALN56979.1"/>
    </source>
</evidence>
<sequence length="86" mass="8909">MSNRSRIAVLLAAALVSASAWAVGPNPPSPVSVTSYYNDAARTQLVGVSMYGDCPGANGQLIGQYGPYSDNTTVLCDDVGNVPMPF</sequence>
<dbReference type="PATRIC" id="fig|69.6.peg.1603"/>
<organism evidence="1 2">
    <name type="scientific">Lysobacter enzymogenes</name>
    <dbReference type="NCBI Taxonomy" id="69"/>
    <lineage>
        <taxon>Bacteria</taxon>
        <taxon>Pseudomonadati</taxon>
        <taxon>Pseudomonadota</taxon>
        <taxon>Gammaproteobacteria</taxon>
        <taxon>Lysobacterales</taxon>
        <taxon>Lysobacteraceae</taxon>
        <taxon>Lysobacter</taxon>
    </lineage>
</organism>
<gene>
    <name evidence="1" type="ORF">GLE_1622</name>
</gene>
<name>A0A0S2DEQ9_LYSEN</name>
<protein>
    <submittedName>
        <fullName evidence="1">Uncharacterized protein</fullName>
    </submittedName>
</protein>
<dbReference type="OrthoDB" id="9886952at2"/>
<proteinExistence type="predicted"/>
<dbReference type="KEGG" id="lez:GLE_1622"/>
<dbReference type="EMBL" id="CP013140">
    <property type="protein sequence ID" value="ALN56979.1"/>
    <property type="molecule type" value="Genomic_DNA"/>
</dbReference>
<dbReference type="Proteomes" id="UP000061569">
    <property type="component" value="Chromosome"/>
</dbReference>
<reference evidence="1 2" key="1">
    <citation type="submission" date="2015-11" db="EMBL/GenBank/DDBJ databases">
        <title>Genome sequences of Lysobacter enzymogenes strain C3 and Lysobacter antibioticus ATCC 29479.</title>
        <authorList>
            <person name="Kobayashi D.Y."/>
        </authorList>
    </citation>
    <scope>NUCLEOTIDE SEQUENCE [LARGE SCALE GENOMIC DNA]</scope>
    <source>
        <strain evidence="1 2">C3</strain>
    </source>
</reference>
<dbReference type="AlphaFoldDB" id="A0A0S2DEQ9"/>